<organism evidence="1">
    <name type="scientific">Lepeophtheirus salmonis</name>
    <name type="common">Salmon louse</name>
    <name type="synonym">Caligus salmonis</name>
    <dbReference type="NCBI Taxonomy" id="72036"/>
    <lineage>
        <taxon>Eukaryota</taxon>
        <taxon>Metazoa</taxon>
        <taxon>Ecdysozoa</taxon>
        <taxon>Arthropoda</taxon>
        <taxon>Crustacea</taxon>
        <taxon>Multicrustacea</taxon>
        <taxon>Hexanauplia</taxon>
        <taxon>Copepoda</taxon>
        <taxon>Siphonostomatoida</taxon>
        <taxon>Caligidae</taxon>
        <taxon>Lepeophtheirus</taxon>
    </lineage>
</organism>
<evidence type="ECO:0000313" key="1">
    <source>
        <dbReference type="EMBL" id="CDW50957.1"/>
    </source>
</evidence>
<protein>
    <submittedName>
        <fullName evidence="1">Uncharacterized protein</fullName>
    </submittedName>
</protein>
<proteinExistence type="predicted"/>
<reference evidence="1" key="1">
    <citation type="submission" date="2014-05" db="EMBL/GenBank/DDBJ databases">
        <authorList>
            <person name="Chronopoulou M."/>
        </authorList>
    </citation>
    <scope>NUCLEOTIDE SEQUENCE</scope>
    <source>
        <tissue evidence="1">Whole organism</tissue>
    </source>
</reference>
<accession>A0A0K2VL87</accession>
<dbReference type="EMBL" id="HACA01033596">
    <property type="protein sequence ID" value="CDW50957.1"/>
    <property type="molecule type" value="Transcribed_RNA"/>
</dbReference>
<sequence>ALTTFSSIRNSKKSTLNFLDRANVLKSDFDFVSSFVRALFPSLPPREASI</sequence>
<feature type="non-terminal residue" evidence="1">
    <location>
        <position position="1"/>
    </location>
</feature>
<name>A0A0K2VL87_LEPSM</name>
<dbReference type="AlphaFoldDB" id="A0A0K2VL87"/>